<name>A0A8H4VTA3_9AGAR</name>
<evidence type="ECO:0000313" key="5">
    <source>
        <dbReference type="EMBL" id="KAF4621357.1"/>
    </source>
</evidence>
<evidence type="ECO:0000313" key="6">
    <source>
        <dbReference type="Proteomes" id="UP000521872"/>
    </source>
</evidence>
<dbReference type="InterPro" id="IPR059070">
    <property type="entry name" value="TPR_VPS8_2"/>
</dbReference>
<evidence type="ECO:0000256" key="2">
    <source>
        <dbReference type="SAM" id="MobiDB-lite"/>
    </source>
</evidence>
<dbReference type="Pfam" id="PF25066">
    <property type="entry name" value="TPR_VPS8_2"/>
    <property type="match status" value="1"/>
</dbReference>
<feature type="compositionally biased region" description="Polar residues" evidence="2">
    <location>
        <begin position="150"/>
        <end position="170"/>
    </location>
</feature>
<dbReference type="GO" id="GO:0006623">
    <property type="term" value="P:protein targeting to vacuole"/>
    <property type="evidence" value="ECO:0007669"/>
    <property type="project" value="InterPro"/>
</dbReference>
<feature type="compositionally biased region" description="Low complexity" evidence="2">
    <location>
        <begin position="224"/>
        <end position="240"/>
    </location>
</feature>
<dbReference type="PANTHER" id="PTHR12616:SF8">
    <property type="entry name" value="VACUOLAR PROTEIN SORTING-ASSOCIATED PROTEIN 8 HOMOLOG"/>
    <property type="match status" value="1"/>
</dbReference>
<comment type="caution">
    <text evidence="5">The sequence shown here is derived from an EMBL/GenBank/DDBJ whole genome shotgun (WGS) entry which is preliminary data.</text>
</comment>
<dbReference type="GO" id="GO:0005770">
    <property type="term" value="C:late endosome"/>
    <property type="evidence" value="ECO:0007669"/>
    <property type="project" value="TreeGrafter"/>
</dbReference>
<feature type="compositionally biased region" description="Acidic residues" evidence="2">
    <location>
        <begin position="54"/>
        <end position="65"/>
    </location>
</feature>
<dbReference type="Gene3D" id="2.130.10.10">
    <property type="entry name" value="YVTN repeat-like/Quinoprotein amine dehydrogenase"/>
    <property type="match status" value="1"/>
</dbReference>
<evidence type="ECO:0000256" key="1">
    <source>
        <dbReference type="ARBA" id="ARBA00009422"/>
    </source>
</evidence>
<dbReference type="InterPro" id="IPR045111">
    <property type="entry name" value="Vps41/Vps8"/>
</dbReference>
<evidence type="ECO:0000259" key="4">
    <source>
        <dbReference type="Pfam" id="PF25066"/>
    </source>
</evidence>
<proteinExistence type="inferred from homology"/>
<organism evidence="5 6">
    <name type="scientific">Agrocybe pediades</name>
    <dbReference type="NCBI Taxonomy" id="84607"/>
    <lineage>
        <taxon>Eukaryota</taxon>
        <taxon>Fungi</taxon>
        <taxon>Dikarya</taxon>
        <taxon>Basidiomycota</taxon>
        <taxon>Agaricomycotina</taxon>
        <taxon>Agaricomycetes</taxon>
        <taxon>Agaricomycetidae</taxon>
        <taxon>Agaricales</taxon>
        <taxon>Agaricineae</taxon>
        <taxon>Strophariaceae</taxon>
        <taxon>Agrocybe</taxon>
    </lineage>
</organism>
<keyword evidence="6" id="KW-1185">Reference proteome</keyword>
<dbReference type="GO" id="GO:0034058">
    <property type="term" value="P:endosomal vesicle fusion"/>
    <property type="evidence" value="ECO:0007669"/>
    <property type="project" value="TreeGrafter"/>
</dbReference>
<accession>A0A8H4VTA3</accession>
<feature type="domain" description="VPS8-like TPR-like repeats" evidence="4">
    <location>
        <begin position="1378"/>
        <end position="1520"/>
    </location>
</feature>
<dbReference type="SUPFAM" id="SSF50978">
    <property type="entry name" value="WD40 repeat-like"/>
    <property type="match status" value="1"/>
</dbReference>
<dbReference type="Pfam" id="PF23410">
    <property type="entry name" value="Beta-prop_VPS8"/>
    <property type="match status" value="1"/>
</dbReference>
<dbReference type="EMBL" id="JAACJL010000015">
    <property type="protein sequence ID" value="KAF4621357.1"/>
    <property type="molecule type" value="Genomic_DNA"/>
</dbReference>
<feature type="domain" description="Vacuolar protein sorting-associated protein 8 central" evidence="3">
    <location>
        <begin position="813"/>
        <end position="1026"/>
    </location>
</feature>
<dbReference type="InterPro" id="IPR015943">
    <property type="entry name" value="WD40/YVTN_repeat-like_dom_sf"/>
</dbReference>
<evidence type="ECO:0000259" key="3">
    <source>
        <dbReference type="Pfam" id="PF12816"/>
    </source>
</evidence>
<feature type="region of interest" description="Disordered" evidence="2">
    <location>
        <begin position="1"/>
        <end position="65"/>
    </location>
</feature>
<reference evidence="5 6" key="1">
    <citation type="submission" date="2019-12" db="EMBL/GenBank/DDBJ databases">
        <authorList>
            <person name="Floudas D."/>
            <person name="Bentzer J."/>
            <person name="Ahren D."/>
            <person name="Johansson T."/>
            <person name="Persson P."/>
            <person name="Tunlid A."/>
        </authorList>
    </citation>
    <scope>NUCLEOTIDE SEQUENCE [LARGE SCALE GENOMIC DNA]</scope>
    <source>
        <strain evidence="5 6">CBS 102.39</strain>
    </source>
</reference>
<dbReference type="PANTHER" id="PTHR12616">
    <property type="entry name" value="VACUOLAR PROTEIN SORTING VPS41"/>
    <property type="match status" value="1"/>
</dbReference>
<evidence type="ECO:0008006" key="7">
    <source>
        <dbReference type="Google" id="ProtNLM"/>
    </source>
</evidence>
<feature type="region of interest" description="Disordered" evidence="2">
    <location>
        <begin position="224"/>
        <end position="248"/>
    </location>
</feature>
<sequence length="1577" mass="176597">MALTESSNPWSNAEENLSNDANPLSEQEEADLHAQQDGTDETHLGDYSTHMEELFDGDAESDDEEFVYEQGIGLEEDADDEEGFVYEGVDADKSIGYKAQLRDVLGQDHEDSESEPSQEEKASISDKLESSQYQDEPLPQHPEGVFLQHSPATSSRSVLTPDSNVSSPDSRATDFKLAKPFLHPTVSRLRSYTPLSSKAGSNGSSVASHSQVFIGASPSPSHFSSMSRMSSMSNLNSQSSEKQFEPSQSIEERQVFKWTDLQSLSRTMYSKASQKASNLLGTTLLGLPTSIACNGLICVGTTEGKVAVYDFNQSLLCVCECNAADTPLGPVTAVALSHDHTCVAAGHVSGYIQLYNLKQPHNPVRTVAPTTLAAVASGRKEGHIRGSKIVSIGFIAGRHTALVSADDQGLAFYHSLGKILFVEAPDILRILGRYPDLPHPEPPSISSKRLRNTILAMAPLPLGTSPHATDSYNVVALLTPTKLVVVGLKPSPRTWFKCPRSFEEGVSPNSKSKWIGALAWFPSFLQTTTSTNAEDGRNGKYTVHADMPSAPMLVYSWGNSLHLVQVSETRIKQKVRNAKTGKQNEVEIGTITYKAVMQWTAEDDILALQWLNHNQIIVVCRSSLGVYDIELARLVEKVPFDSLSLISQTAYSSSTSEDKDNNVVAHSVRTYKGRIFLLKQNRMVAGTLLTWADLILALVQRGDFLQAIDLARSYYVDEAPGNRNGLPKDPVQRKEIIGDKLKSLMDASSQYVFSEDRMTDDTHTTPDNRGVDRTALFEGLVAVCCKASIALDDFEYLFEDLYQKYDDSGISSIYLWQLEPFVLDNDIRSVPPRITQRLVALYEEGSRSEQLERIIWHMDPSCLDLNQTIRLCQQYHLYDALVYIYTRAMRDYVAPIVEFLGLIRKVQQFKKAKRDYLRRTGVILEVDSTMESTIINSYKIYPYLANVLSGLAYPSEEPLVEDEALEAKKDVYEFLFFGRSRIWPREGGKLVLTSEEDGGLEPTYPYARLLLLFDSESFLHSLDIAFEDTYLNDESQAINRLIIVRIILEIMSSGHVPQEDVTMINIFIARNVPKYPQFLFDQIAPSMLHKVLVGLAEDPDTKTREDRQLAAEYLLSVYNPHDSETIMGLFEKAGFFRILRSWHHHERKWAKLLSTYIVDPDVSSLELLGQIEEVLQTASRLNRHVIPDELVTIVADSIPRLINASISGTAHLLDKMVPQLHLAVMNLFTGSSYADHDRYEYLRTLVGISLDNEDGTTIDIKPSENLTDDLWEQFFLLQCRFSPEDVIKTLRHLPKEKLRLDKVMETCESQQVYDAVIWTTDWLGDPQGALSKGNDFQKRLTQDLLSAFKKTSDEINIDRELRSLQGIAQTSREICIEHSKTKSTADVPLEDMWFELLSSEIRTVQFVASSHPEPVDAATTDDSTTRHVVESVLGSLRHLVQTTFTDLVSITSTSAISFPRLFKRLVNAAPSASSSQYTEFRMILTGMLESYRSDEDLLHILKHLINRDLFESIASVTRERAHGWSATQGTCRYCRKPLASPLTVDTVDSSLQPIIISRTGLVFHQRCKPLVTQSSDI</sequence>
<dbReference type="Pfam" id="PF12816">
    <property type="entry name" value="TPR_Vps8"/>
    <property type="match status" value="1"/>
</dbReference>
<dbReference type="Proteomes" id="UP000521872">
    <property type="component" value="Unassembled WGS sequence"/>
</dbReference>
<feature type="compositionally biased region" description="Basic and acidic residues" evidence="2">
    <location>
        <begin position="30"/>
        <end position="53"/>
    </location>
</feature>
<dbReference type="GO" id="GO:0030897">
    <property type="term" value="C:HOPS complex"/>
    <property type="evidence" value="ECO:0007669"/>
    <property type="project" value="TreeGrafter"/>
</dbReference>
<gene>
    <name evidence="5" type="ORF">D9613_000716</name>
</gene>
<feature type="compositionally biased region" description="Polar residues" evidence="2">
    <location>
        <begin position="1"/>
        <end position="25"/>
    </location>
</feature>
<protein>
    <recommendedName>
        <fullName evidence="7">Vacuolar protein sorting-associated protein 8 central domain-containing protein</fullName>
    </recommendedName>
</protein>
<dbReference type="InterPro" id="IPR025941">
    <property type="entry name" value="Vps8_central_dom"/>
</dbReference>
<dbReference type="InterPro" id="IPR036322">
    <property type="entry name" value="WD40_repeat_dom_sf"/>
</dbReference>
<feature type="compositionally biased region" description="Basic and acidic residues" evidence="2">
    <location>
        <begin position="118"/>
        <end position="129"/>
    </location>
</feature>
<feature type="region of interest" description="Disordered" evidence="2">
    <location>
        <begin position="101"/>
        <end position="171"/>
    </location>
</feature>
<comment type="similarity">
    <text evidence="1">Belongs to the VPS8 family.</text>
</comment>